<comment type="cofactor">
    <cofactor evidence="17">
        <name>Mg(2+)</name>
        <dbReference type="ChEBI" id="CHEBI:18420"/>
    </cofactor>
</comment>
<gene>
    <name evidence="17" type="primary">nnrD</name>
    <name evidence="18" type="synonym">nnrE</name>
    <name evidence="22" type="ORF">P8192_10415</name>
</gene>
<evidence type="ECO:0000256" key="6">
    <source>
        <dbReference type="ARBA" id="ARBA00022741"/>
    </source>
</evidence>
<feature type="binding site" evidence="18">
    <location>
        <position position="125"/>
    </location>
    <ligand>
        <name>K(+)</name>
        <dbReference type="ChEBI" id="CHEBI:29103"/>
    </ligand>
</feature>
<keyword evidence="8 17" id="KW-0521">NADP</keyword>
<comment type="similarity">
    <text evidence="17">Belongs to the NnrD/CARKD family.</text>
</comment>
<proteinExistence type="inferred from homology"/>
<dbReference type="Gene3D" id="3.40.1190.20">
    <property type="match status" value="1"/>
</dbReference>
<feature type="binding site" evidence="18">
    <location>
        <position position="159"/>
    </location>
    <ligand>
        <name>(6S)-NADPHX</name>
        <dbReference type="ChEBI" id="CHEBI:64076"/>
    </ligand>
</feature>
<feature type="binding site" evidence="17">
    <location>
        <position position="460"/>
    </location>
    <ligand>
        <name>AMP</name>
        <dbReference type="ChEBI" id="CHEBI:456215"/>
    </ligand>
</feature>
<evidence type="ECO:0000256" key="13">
    <source>
        <dbReference type="ARBA" id="ARBA00023268"/>
    </source>
</evidence>
<comment type="catalytic activity">
    <reaction evidence="16 17 19">
        <text>(6S)-NADPHX + ADP = AMP + phosphate + NADPH + H(+)</text>
        <dbReference type="Rhea" id="RHEA:32235"/>
        <dbReference type="ChEBI" id="CHEBI:15378"/>
        <dbReference type="ChEBI" id="CHEBI:43474"/>
        <dbReference type="ChEBI" id="CHEBI:57783"/>
        <dbReference type="ChEBI" id="CHEBI:64076"/>
        <dbReference type="ChEBI" id="CHEBI:456215"/>
        <dbReference type="ChEBI" id="CHEBI:456216"/>
        <dbReference type="EC" id="4.2.1.136"/>
    </reaction>
</comment>
<feature type="binding site" evidence="17">
    <location>
        <position position="265"/>
    </location>
    <ligand>
        <name>(6S)-NADPHX</name>
        <dbReference type="ChEBI" id="CHEBI:64076"/>
    </ligand>
</feature>
<dbReference type="Proteomes" id="UP001219037">
    <property type="component" value="Chromosome"/>
</dbReference>
<dbReference type="InterPro" id="IPR030677">
    <property type="entry name" value="Nnr"/>
</dbReference>
<dbReference type="PROSITE" id="PS51385">
    <property type="entry name" value="YJEF_N"/>
    <property type="match status" value="1"/>
</dbReference>
<evidence type="ECO:0000256" key="7">
    <source>
        <dbReference type="ARBA" id="ARBA00022840"/>
    </source>
</evidence>
<name>A0ABY8H574_9MICC</name>
<comment type="catalytic activity">
    <reaction evidence="1 18 19">
        <text>(6R)-NADHX = (6S)-NADHX</text>
        <dbReference type="Rhea" id="RHEA:32215"/>
        <dbReference type="ChEBI" id="CHEBI:64074"/>
        <dbReference type="ChEBI" id="CHEBI:64075"/>
        <dbReference type="EC" id="5.1.99.6"/>
    </reaction>
</comment>
<comment type="function">
    <text evidence="17">Catalyzes the dehydration of the S-form of NAD(P)HX at the expense of ADP, which is converted to AMP. Together with NAD(P)HX epimerase, which catalyzes the epimerization of the S- and R-forms, the enzyme allows the repair of both epimers of NAD(P)HX, a damaged form of NAD(P)H that is a result of enzymatic or heat-dependent hydration.</text>
</comment>
<dbReference type="HAMAP" id="MF_01966">
    <property type="entry name" value="NADHX_epimerase"/>
    <property type="match status" value="1"/>
</dbReference>
<comment type="function">
    <text evidence="18">Catalyzes the epimerization of the S- and R-forms of NAD(P)HX, a damaged form of NAD(P)H that is a result of enzymatic or heat-dependent hydration. This is a prerequisite for the S-specific NAD(P)H-hydrate dehydratase to allow the repair of both epimers of NAD(P)HX.</text>
</comment>
<organism evidence="22 23">
    <name type="scientific">Citricoccus muralis</name>
    <dbReference type="NCBI Taxonomy" id="169134"/>
    <lineage>
        <taxon>Bacteria</taxon>
        <taxon>Bacillati</taxon>
        <taxon>Actinomycetota</taxon>
        <taxon>Actinomycetes</taxon>
        <taxon>Micrococcales</taxon>
        <taxon>Micrococcaceae</taxon>
        <taxon>Citricoccus</taxon>
    </lineage>
</organism>
<comment type="function">
    <text evidence="14 19">Bifunctional enzyme that catalyzes the epimerization of the S- and R-forms of NAD(P)HX and the dehydration of the S-form of NAD(P)HX at the expense of ADP, which is converted to AMP. This allows the repair of both epimers of NAD(P)HX, a damaged form of NAD(P)H that is a result of enzymatic or heat-dependent hydration.</text>
</comment>
<keyword evidence="12 17" id="KW-0456">Lyase</keyword>
<dbReference type="PROSITE" id="PS51383">
    <property type="entry name" value="YJEF_C_3"/>
    <property type="match status" value="1"/>
</dbReference>
<dbReference type="NCBIfam" id="TIGR00197">
    <property type="entry name" value="yjeF_nterm"/>
    <property type="match status" value="1"/>
</dbReference>
<evidence type="ECO:0000256" key="4">
    <source>
        <dbReference type="ARBA" id="ARBA00009524"/>
    </source>
</evidence>
<dbReference type="RefSeq" id="WP_278156855.1">
    <property type="nucleotide sequence ID" value="NZ_CP121252.1"/>
</dbReference>
<dbReference type="SUPFAM" id="SSF64153">
    <property type="entry name" value="YjeF N-terminal domain-like"/>
    <property type="match status" value="1"/>
</dbReference>
<keyword evidence="23" id="KW-1185">Reference proteome</keyword>
<evidence type="ECO:0000313" key="23">
    <source>
        <dbReference type="Proteomes" id="UP001219037"/>
    </source>
</evidence>
<feature type="domain" description="YjeF N-terminal" evidence="21">
    <location>
        <begin position="4"/>
        <end position="216"/>
    </location>
</feature>
<evidence type="ECO:0000259" key="21">
    <source>
        <dbReference type="PROSITE" id="PS51385"/>
    </source>
</evidence>
<keyword evidence="6 17" id="KW-0547">Nucleotide-binding</keyword>
<feature type="binding site" evidence="17">
    <location>
        <position position="327"/>
    </location>
    <ligand>
        <name>(6S)-NADPHX</name>
        <dbReference type="ChEBI" id="CHEBI:64076"/>
    </ligand>
</feature>
<evidence type="ECO:0000256" key="14">
    <source>
        <dbReference type="ARBA" id="ARBA00025153"/>
    </source>
</evidence>
<comment type="catalytic activity">
    <reaction evidence="2 18 19">
        <text>(6R)-NADPHX = (6S)-NADPHX</text>
        <dbReference type="Rhea" id="RHEA:32227"/>
        <dbReference type="ChEBI" id="CHEBI:64076"/>
        <dbReference type="ChEBI" id="CHEBI:64077"/>
        <dbReference type="EC" id="5.1.99.6"/>
    </reaction>
</comment>
<evidence type="ECO:0000256" key="8">
    <source>
        <dbReference type="ARBA" id="ARBA00022857"/>
    </source>
</evidence>
<comment type="catalytic activity">
    <reaction evidence="15 17 19">
        <text>(6S)-NADHX + ADP = AMP + phosphate + NADH + H(+)</text>
        <dbReference type="Rhea" id="RHEA:32223"/>
        <dbReference type="ChEBI" id="CHEBI:15378"/>
        <dbReference type="ChEBI" id="CHEBI:43474"/>
        <dbReference type="ChEBI" id="CHEBI:57945"/>
        <dbReference type="ChEBI" id="CHEBI:64074"/>
        <dbReference type="ChEBI" id="CHEBI:456215"/>
        <dbReference type="ChEBI" id="CHEBI:456216"/>
        <dbReference type="EC" id="4.2.1.136"/>
    </reaction>
</comment>
<dbReference type="SUPFAM" id="SSF53613">
    <property type="entry name" value="Ribokinase-like"/>
    <property type="match status" value="1"/>
</dbReference>
<dbReference type="InterPro" id="IPR029056">
    <property type="entry name" value="Ribokinase-like"/>
</dbReference>
<feature type="binding site" evidence="17">
    <location>
        <begin position="431"/>
        <end position="435"/>
    </location>
    <ligand>
        <name>AMP</name>
        <dbReference type="ChEBI" id="CHEBI:456215"/>
    </ligand>
</feature>
<dbReference type="InterPro" id="IPR036652">
    <property type="entry name" value="YjeF_N_dom_sf"/>
</dbReference>
<keyword evidence="11 18" id="KW-0413">Isomerase</keyword>
<evidence type="ECO:0000256" key="16">
    <source>
        <dbReference type="ARBA" id="ARBA00049209"/>
    </source>
</evidence>
<dbReference type="Pfam" id="PF01256">
    <property type="entry name" value="Carb_kinase"/>
    <property type="match status" value="1"/>
</dbReference>
<comment type="subunit">
    <text evidence="17">Homotetramer.</text>
</comment>
<evidence type="ECO:0000256" key="3">
    <source>
        <dbReference type="ARBA" id="ARBA00006001"/>
    </source>
</evidence>
<dbReference type="HAMAP" id="MF_01965">
    <property type="entry name" value="NADHX_dehydratase"/>
    <property type="match status" value="1"/>
</dbReference>
<evidence type="ECO:0000256" key="19">
    <source>
        <dbReference type="PIRNR" id="PIRNR017184"/>
    </source>
</evidence>
<dbReference type="PIRSF" id="PIRSF017184">
    <property type="entry name" value="Nnr"/>
    <property type="match status" value="1"/>
</dbReference>
<feature type="domain" description="YjeF C-terminal" evidence="20">
    <location>
        <begin position="230"/>
        <end position="525"/>
    </location>
</feature>
<feature type="binding site" evidence="17">
    <location>
        <position position="385"/>
    </location>
    <ligand>
        <name>(6S)-NADPHX</name>
        <dbReference type="ChEBI" id="CHEBI:64076"/>
    </ligand>
</feature>
<dbReference type="GO" id="GO:0052856">
    <property type="term" value="F:NAD(P)HX epimerase activity"/>
    <property type="evidence" value="ECO:0007669"/>
    <property type="project" value="UniProtKB-EC"/>
</dbReference>
<dbReference type="PANTHER" id="PTHR12592">
    <property type="entry name" value="ATP-DEPENDENT (S)-NAD(P)H-HYDRATE DEHYDRATASE FAMILY MEMBER"/>
    <property type="match status" value="1"/>
</dbReference>
<comment type="similarity">
    <text evidence="3 19">In the N-terminal section; belongs to the NnrE/AIBP family.</text>
</comment>
<feature type="binding site" evidence="17">
    <location>
        <position position="461"/>
    </location>
    <ligand>
        <name>(6S)-NADPHX</name>
        <dbReference type="ChEBI" id="CHEBI:64076"/>
    </ligand>
</feature>
<comment type="similarity">
    <text evidence="4 19">In the C-terminal section; belongs to the NnrD/CARKD family.</text>
</comment>
<evidence type="ECO:0000256" key="5">
    <source>
        <dbReference type="ARBA" id="ARBA00022723"/>
    </source>
</evidence>
<keyword evidence="13" id="KW-0511">Multifunctional enzyme</keyword>
<dbReference type="EC" id="5.1.99.6" evidence="19"/>
<evidence type="ECO:0000256" key="17">
    <source>
        <dbReference type="HAMAP-Rule" id="MF_01965"/>
    </source>
</evidence>
<evidence type="ECO:0000256" key="9">
    <source>
        <dbReference type="ARBA" id="ARBA00022958"/>
    </source>
</evidence>
<sequence>MRWAYTAEQIRAAEQPLLAAGEPLMRRAAYGLAQQILRLLRARHSRVSGATVAALVGKGNNGGDALWALAFLRRRGVHAVAIPVGADHGAAITAADLHAEGRDALLQAGGSMATHVPEDTAVVVDAIFGTGFRGSADVPTMLRDAGVTVPEHAVVVACDVPSGLNASTGEIPGVVLPADLTVTFGGLKTGLLLGEGPRVAGRVELIDVGLEPLLGETPTDQMVGVFEKDTSAPVGAVFAPPVWDAHKYSRGVIAISAGSPQYPGAAVLTVAAAVATGVGMVRWVGVTGDDGDDDSDTVSAGVVAAHPEVIAGHEADGRADAWVLGPGWGTGENVHARYRQVLDLAGQRGTPVVLDASALELINNDDVARFAEIRRAGGAVVLTPHAGELGRLEERLLTEPGADDSHGRVDAVELWRARRMAAHVGAHVLLKGPTTVIAAPDGQARLDTTGGPELATAGSGDTLAGLVGSALGRTLPKTGSGTLDTLDKIAAAVRLHALAGRRAQQYGPFGASALAPAVREVLAEVGE</sequence>
<dbReference type="InterPro" id="IPR004443">
    <property type="entry name" value="YjeF_N_dom"/>
</dbReference>
<dbReference type="EMBL" id="CP121252">
    <property type="protein sequence ID" value="WFP15808.1"/>
    <property type="molecule type" value="Genomic_DNA"/>
</dbReference>
<evidence type="ECO:0000256" key="12">
    <source>
        <dbReference type="ARBA" id="ARBA00023239"/>
    </source>
</evidence>
<dbReference type="PANTHER" id="PTHR12592:SF0">
    <property type="entry name" value="ATP-DEPENDENT (S)-NAD(P)H-HYDRATE DEHYDRATASE"/>
    <property type="match status" value="1"/>
</dbReference>
<evidence type="ECO:0000256" key="1">
    <source>
        <dbReference type="ARBA" id="ARBA00000013"/>
    </source>
</evidence>
<evidence type="ECO:0000256" key="11">
    <source>
        <dbReference type="ARBA" id="ARBA00023235"/>
    </source>
</evidence>
<evidence type="ECO:0000256" key="15">
    <source>
        <dbReference type="ARBA" id="ARBA00048238"/>
    </source>
</evidence>
<evidence type="ECO:0000256" key="18">
    <source>
        <dbReference type="HAMAP-Rule" id="MF_01966"/>
    </source>
</evidence>
<keyword evidence="5 18" id="KW-0479">Metal-binding</keyword>
<evidence type="ECO:0000256" key="2">
    <source>
        <dbReference type="ARBA" id="ARBA00000909"/>
    </source>
</evidence>
<dbReference type="CDD" id="cd01171">
    <property type="entry name" value="YXKO-related"/>
    <property type="match status" value="1"/>
</dbReference>
<accession>A0ABY8H574</accession>
<evidence type="ECO:0000313" key="22">
    <source>
        <dbReference type="EMBL" id="WFP15808.1"/>
    </source>
</evidence>
<dbReference type="InterPro" id="IPR017953">
    <property type="entry name" value="Carbohydrate_kinase_pred_CS"/>
</dbReference>
<comment type="caution">
    <text evidence="18">Lacks conserved residue(s) required for the propagation of feature annotation.</text>
</comment>
<evidence type="ECO:0000259" key="20">
    <source>
        <dbReference type="PROSITE" id="PS51383"/>
    </source>
</evidence>
<dbReference type="Pfam" id="PF03853">
    <property type="entry name" value="YjeF_N"/>
    <property type="match status" value="1"/>
</dbReference>
<comment type="cofactor">
    <cofactor evidence="18 19">
        <name>K(+)</name>
        <dbReference type="ChEBI" id="CHEBI:29103"/>
    </cofactor>
    <text evidence="18 19">Binds 1 potassium ion per subunit.</text>
</comment>
<feature type="binding site" evidence="18">
    <location>
        <begin position="60"/>
        <end position="64"/>
    </location>
    <ligand>
        <name>(6S)-NADPHX</name>
        <dbReference type="ChEBI" id="CHEBI:64076"/>
    </ligand>
</feature>
<dbReference type="InterPro" id="IPR000631">
    <property type="entry name" value="CARKD"/>
</dbReference>
<comment type="similarity">
    <text evidence="18">Belongs to the NnrE/AIBP family.</text>
</comment>
<keyword evidence="10 17" id="KW-0520">NAD</keyword>
<dbReference type="Gene3D" id="3.40.50.10260">
    <property type="entry name" value="YjeF N-terminal domain"/>
    <property type="match status" value="1"/>
</dbReference>
<keyword evidence="9 18" id="KW-0630">Potassium</keyword>
<protein>
    <recommendedName>
        <fullName evidence="19">Bifunctional NAD(P)H-hydrate repair enzyme</fullName>
    </recommendedName>
    <alternativeName>
        <fullName evidence="19">Nicotinamide nucleotide repair protein</fullName>
    </alternativeName>
    <domain>
        <recommendedName>
            <fullName evidence="19">ADP-dependent (S)-NAD(P)H-hydrate dehydratase</fullName>
            <ecNumber evidence="19">4.2.1.136</ecNumber>
        </recommendedName>
        <alternativeName>
            <fullName evidence="19">ADP-dependent NAD(P)HX dehydratase</fullName>
        </alternativeName>
    </domain>
    <domain>
        <recommendedName>
            <fullName evidence="19">NAD(P)H-hydrate epimerase</fullName>
            <ecNumber evidence="19">5.1.99.6</ecNumber>
        </recommendedName>
    </domain>
</protein>
<dbReference type="PROSITE" id="PS01050">
    <property type="entry name" value="YJEF_C_2"/>
    <property type="match status" value="1"/>
</dbReference>
<evidence type="ECO:0000256" key="10">
    <source>
        <dbReference type="ARBA" id="ARBA00023027"/>
    </source>
</evidence>
<dbReference type="EC" id="4.2.1.136" evidence="19"/>
<feature type="binding site" evidence="18">
    <location>
        <position position="162"/>
    </location>
    <ligand>
        <name>K(+)</name>
        <dbReference type="ChEBI" id="CHEBI:29103"/>
    </ligand>
</feature>
<reference evidence="22 23" key="1">
    <citation type="submission" date="2023-04" db="EMBL/GenBank/DDBJ databases">
        <title>Funneling lignin-derived compounds into biodiesel using alkali-halophilic Citricoccus sp. P2.</title>
        <authorList>
            <person name="Luo C.-B."/>
        </authorList>
    </citation>
    <scope>NUCLEOTIDE SEQUENCE [LARGE SCALE GENOMIC DNA]</scope>
    <source>
        <strain evidence="22 23">P2</strain>
    </source>
</reference>
<feature type="binding site" evidence="18">
    <location>
        <position position="61"/>
    </location>
    <ligand>
        <name>K(+)</name>
        <dbReference type="ChEBI" id="CHEBI:29103"/>
    </ligand>
</feature>
<keyword evidence="7 17" id="KW-0067">ATP-binding</keyword>